<dbReference type="PROSITE" id="PS00687">
    <property type="entry name" value="ALDEHYDE_DEHYDR_GLU"/>
    <property type="match status" value="1"/>
</dbReference>
<dbReference type="InterPro" id="IPR016160">
    <property type="entry name" value="Ald_DH_CS_CYS"/>
</dbReference>
<evidence type="ECO:0000313" key="7">
    <source>
        <dbReference type="Proteomes" id="UP001058461"/>
    </source>
</evidence>
<evidence type="ECO:0000256" key="3">
    <source>
        <dbReference type="PROSITE-ProRule" id="PRU10007"/>
    </source>
</evidence>
<dbReference type="Gene3D" id="3.40.309.10">
    <property type="entry name" value="Aldehyde Dehydrogenase, Chain A, domain 2"/>
    <property type="match status" value="1"/>
</dbReference>
<dbReference type="PANTHER" id="PTHR43353:SF5">
    <property type="entry name" value="SUCCINATE-SEMIALDEHYDE DEHYDROGENASE, MITOCHONDRIAL"/>
    <property type="match status" value="1"/>
</dbReference>
<dbReference type="NCBIfam" id="TIGR01780">
    <property type="entry name" value="SSADH"/>
    <property type="match status" value="1"/>
</dbReference>
<feature type="domain" description="Aldehyde dehydrogenase" evidence="5">
    <location>
        <begin position="19"/>
        <end position="479"/>
    </location>
</feature>
<protein>
    <submittedName>
        <fullName evidence="6">NAD-dependent succinate-semialdehyde dehydrogenase</fullName>
    </submittedName>
</protein>
<accession>A0ABY5HTH1</accession>
<reference evidence="6" key="1">
    <citation type="submission" date="2021-04" db="EMBL/GenBank/DDBJ databases">
        <title>Oceanospirillales bacteria with DddD are important DMSP degraders in coastal seawater.</title>
        <authorList>
            <person name="Liu J."/>
        </authorList>
    </citation>
    <scope>NUCLEOTIDE SEQUENCE</scope>
    <source>
        <strain evidence="6">D13-1</strain>
    </source>
</reference>
<dbReference type="EMBL" id="CP073347">
    <property type="protein sequence ID" value="UTW14271.1"/>
    <property type="molecule type" value="Genomic_DNA"/>
</dbReference>
<dbReference type="InterPro" id="IPR029510">
    <property type="entry name" value="Ald_DH_CS_GLU"/>
</dbReference>
<name>A0ABY5HTH1_9GAMM</name>
<dbReference type="Pfam" id="PF00171">
    <property type="entry name" value="Aldedh"/>
    <property type="match status" value="1"/>
</dbReference>
<keyword evidence="2 4" id="KW-0560">Oxidoreductase</keyword>
<gene>
    <name evidence="6" type="ORF">KDW95_01010</name>
</gene>
<dbReference type="InterPro" id="IPR016163">
    <property type="entry name" value="Ald_DH_C"/>
</dbReference>
<dbReference type="InterPro" id="IPR015590">
    <property type="entry name" value="Aldehyde_DH_dom"/>
</dbReference>
<dbReference type="CDD" id="cd07103">
    <property type="entry name" value="ALDH_F5_SSADH_GabD"/>
    <property type="match status" value="1"/>
</dbReference>
<evidence type="ECO:0000256" key="1">
    <source>
        <dbReference type="ARBA" id="ARBA00009986"/>
    </source>
</evidence>
<dbReference type="Proteomes" id="UP001058461">
    <property type="component" value="Chromosome"/>
</dbReference>
<proteinExistence type="inferred from homology"/>
<dbReference type="SUPFAM" id="SSF53720">
    <property type="entry name" value="ALDH-like"/>
    <property type="match status" value="1"/>
</dbReference>
<feature type="active site" evidence="3">
    <location>
        <position position="256"/>
    </location>
</feature>
<evidence type="ECO:0000256" key="2">
    <source>
        <dbReference type="ARBA" id="ARBA00023002"/>
    </source>
</evidence>
<dbReference type="PROSITE" id="PS00070">
    <property type="entry name" value="ALDEHYDE_DEHYDR_CYS"/>
    <property type="match status" value="1"/>
</dbReference>
<evidence type="ECO:0000256" key="4">
    <source>
        <dbReference type="RuleBase" id="RU003345"/>
    </source>
</evidence>
<dbReference type="Gene3D" id="3.40.605.10">
    <property type="entry name" value="Aldehyde Dehydrogenase, Chain A, domain 1"/>
    <property type="match status" value="1"/>
</dbReference>
<organism evidence="6 7">
    <name type="scientific">Marinobacterium rhizophilum</name>
    <dbReference type="NCBI Taxonomy" id="420402"/>
    <lineage>
        <taxon>Bacteria</taxon>
        <taxon>Pseudomonadati</taxon>
        <taxon>Pseudomonadota</taxon>
        <taxon>Gammaproteobacteria</taxon>
        <taxon>Oceanospirillales</taxon>
        <taxon>Oceanospirillaceae</taxon>
        <taxon>Marinobacterium</taxon>
    </lineage>
</organism>
<dbReference type="InterPro" id="IPR016162">
    <property type="entry name" value="Ald_DH_N"/>
</dbReference>
<dbReference type="InterPro" id="IPR010102">
    <property type="entry name" value="Succ_semiAld_DH"/>
</dbReference>
<dbReference type="PANTHER" id="PTHR43353">
    <property type="entry name" value="SUCCINATE-SEMIALDEHYDE DEHYDROGENASE, MITOCHONDRIAL"/>
    <property type="match status" value="1"/>
</dbReference>
<evidence type="ECO:0000313" key="6">
    <source>
        <dbReference type="EMBL" id="UTW14271.1"/>
    </source>
</evidence>
<dbReference type="InterPro" id="IPR016161">
    <property type="entry name" value="Ald_DH/histidinol_DH"/>
</dbReference>
<evidence type="ECO:0000259" key="5">
    <source>
        <dbReference type="Pfam" id="PF00171"/>
    </source>
</evidence>
<keyword evidence="7" id="KW-1185">Reference proteome</keyword>
<dbReference type="InterPro" id="IPR050740">
    <property type="entry name" value="Aldehyde_DH_Superfamily"/>
</dbReference>
<sequence>MTMHYSNLKREAAYINGAWVTADDGAVMAVINPADGKLIANVPDLGVASARAAIDAANVAFASWKHTTASARAALLRRWHGLIVEHVDELARLLTLEQGKPLREAKGEVLSAASFFEWYAEEAKRTYGENIPSNSPRTRLLTIKQPIGVVAAITPWNFPISMIARKAAPAIAAGCTIVIKPAEDTPLCALALAALAEEAGIPAGVINVVTTARPVDVGRELCTHPVVRKVSFTGSTPVGKVILGLAAQTVKKASMELGGNAPFIVFDDADLESAVAGALVSKYRNAGQTCICTNRIYVQSGLYERFVARYKQEVEKLRLGAGSDDSTDIGPLINDSAVAKIDGLVRQALEQGAVLNSGGHPALQGPRFYQPTLLTDVDESMEIAHAELFGPVSTVFRFDSEEEVIARANATPYGLAAYVYSRDIGRVWRVSEGLEFGMVGVNEGMISNELTPFGGVKESGLGREGSRHGIDDYLELKYICMGGI</sequence>
<comment type="similarity">
    <text evidence="1 4">Belongs to the aldehyde dehydrogenase family.</text>
</comment>